<protein>
    <recommendedName>
        <fullName evidence="3">BD-FAE-like domain-containing protein</fullName>
    </recommendedName>
</protein>
<dbReference type="InterPro" id="IPR050300">
    <property type="entry name" value="GDXG_lipolytic_enzyme"/>
</dbReference>
<feature type="chain" id="PRO_5043523865" description="BD-FAE-like domain-containing protein" evidence="2">
    <location>
        <begin position="23"/>
        <end position="284"/>
    </location>
</feature>
<proteinExistence type="predicted"/>
<dbReference type="InterPro" id="IPR049492">
    <property type="entry name" value="BD-FAE-like_dom"/>
</dbReference>
<feature type="domain" description="BD-FAE-like" evidence="3">
    <location>
        <begin position="57"/>
        <end position="239"/>
    </location>
</feature>
<name>A0AAT9FPR8_9BACT</name>
<keyword evidence="2" id="KW-0732">Signal</keyword>
<dbReference type="Gene3D" id="3.40.50.1820">
    <property type="entry name" value="alpha/beta hydrolase"/>
    <property type="match status" value="1"/>
</dbReference>
<dbReference type="EMBL" id="AP026866">
    <property type="protein sequence ID" value="BDS07879.1"/>
    <property type="molecule type" value="Genomic_DNA"/>
</dbReference>
<dbReference type="PROSITE" id="PS51257">
    <property type="entry name" value="PROKAR_LIPOPROTEIN"/>
    <property type="match status" value="1"/>
</dbReference>
<evidence type="ECO:0000259" key="3">
    <source>
        <dbReference type="Pfam" id="PF20434"/>
    </source>
</evidence>
<organism evidence="4">
    <name type="scientific">Oceaniferula spumae</name>
    <dbReference type="NCBI Taxonomy" id="2979115"/>
    <lineage>
        <taxon>Bacteria</taxon>
        <taxon>Pseudomonadati</taxon>
        <taxon>Verrucomicrobiota</taxon>
        <taxon>Verrucomicrobiia</taxon>
        <taxon>Verrucomicrobiales</taxon>
        <taxon>Verrucomicrobiaceae</taxon>
        <taxon>Oceaniferula</taxon>
    </lineage>
</organism>
<dbReference type="SUPFAM" id="SSF53474">
    <property type="entry name" value="alpha/beta-Hydrolases"/>
    <property type="match status" value="1"/>
</dbReference>
<reference evidence="4" key="1">
    <citation type="submission" date="2024-07" db="EMBL/GenBank/DDBJ databases">
        <title>Complete genome sequence of Verrucomicrobiaceae bacterium NT6N.</title>
        <authorList>
            <person name="Huang C."/>
            <person name="Takami H."/>
            <person name="Hamasaki K."/>
        </authorList>
    </citation>
    <scope>NUCLEOTIDE SEQUENCE</scope>
    <source>
        <strain evidence="4">NT6N</strain>
    </source>
</reference>
<evidence type="ECO:0000313" key="4">
    <source>
        <dbReference type="EMBL" id="BDS07879.1"/>
    </source>
</evidence>
<gene>
    <name evidence="4" type="ORF">NT6N_29190</name>
</gene>
<feature type="signal peptide" evidence="2">
    <location>
        <begin position="1"/>
        <end position="22"/>
    </location>
</feature>
<dbReference type="KEGG" id="osu:NT6N_29190"/>
<evidence type="ECO:0000256" key="1">
    <source>
        <dbReference type="ARBA" id="ARBA00022801"/>
    </source>
</evidence>
<dbReference type="Pfam" id="PF20434">
    <property type="entry name" value="BD-FAE"/>
    <property type="match status" value="1"/>
</dbReference>
<accession>A0AAT9FPR8</accession>
<dbReference type="PANTHER" id="PTHR48081">
    <property type="entry name" value="AB HYDROLASE SUPERFAMILY PROTEIN C4A8.06C"/>
    <property type="match status" value="1"/>
</dbReference>
<keyword evidence="1" id="KW-0378">Hydrolase</keyword>
<sequence>MERFLTRGVARVLIFTSSVFMAACSSSSSDGRPLVKYSVEKDVVYTPVDWPEAMMADVYRPDVNAPSPAVLLIHGGSWAENDNRYQMTGLAKKLAKRGYLVVNATYRLAPKWNYPAPVDDLRQALRWMRDNAKQLNIDPSRMALYGYSAGGHLAEMVGFKAPPKGVGIRGIVAGATPQDLTLDPDFPVVPVFIGTSFKEDSELYRRASPLNNVTPDCPPLFIYQGTRDKLVPPEHTYRLIPELDKNKVRYTIHWVKGRGHITTFLFPGDAVTEAIRFLDQELMQ</sequence>
<evidence type="ECO:0000256" key="2">
    <source>
        <dbReference type="SAM" id="SignalP"/>
    </source>
</evidence>
<dbReference type="InterPro" id="IPR029058">
    <property type="entry name" value="AB_hydrolase_fold"/>
</dbReference>
<dbReference type="AlphaFoldDB" id="A0AAT9FPR8"/>
<dbReference type="GO" id="GO:0016787">
    <property type="term" value="F:hydrolase activity"/>
    <property type="evidence" value="ECO:0007669"/>
    <property type="project" value="UniProtKB-KW"/>
</dbReference>